<accession>A0A1I3PJD6</accession>
<proteinExistence type="predicted"/>
<keyword evidence="2" id="KW-1185">Reference proteome</keyword>
<organism evidence="1 2">
    <name type="scientific">Desulfomicrobium apsheronum</name>
    <dbReference type="NCBI Taxonomy" id="52560"/>
    <lineage>
        <taxon>Bacteria</taxon>
        <taxon>Pseudomonadati</taxon>
        <taxon>Thermodesulfobacteriota</taxon>
        <taxon>Desulfovibrionia</taxon>
        <taxon>Desulfovibrionales</taxon>
        <taxon>Desulfomicrobiaceae</taxon>
        <taxon>Desulfomicrobium</taxon>
    </lineage>
</organism>
<evidence type="ECO:0000313" key="1">
    <source>
        <dbReference type="EMBL" id="SFJ21480.1"/>
    </source>
</evidence>
<dbReference type="OrthoDB" id="9801500at2"/>
<dbReference type="Proteomes" id="UP000198635">
    <property type="component" value="Unassembled WGS sequence"/>
</dbReference>
<dbReference type="SUPFAM" id="SSF75169">
    <property type="entry name" value="DsrEFH-like"/>
    <property type="match status" value="1"/>
</dbReference>
<reference evidence="2" key="1">
    <citation type="submission" date="2016-10" db="EMBL/GenBank/DDBJ databases">
        <authorList>
            <person name="Varghese N."/>
            <person name="Submissions S."/>
        </authorList>
    </citation>
    <scope>NUCLEOTIDE SEQUENCE [LARGE SCALE GENOMIC DNA]</scope>
    <source>
        <strain evidence="2">DSM 5918</strain>
    </source>
</reference>
<dbReference type="AlphaFoldDB" id="A0A1I3PJD6"/>
<evidence type="ECO:0000313" key="2">
    <source>
        <dbReference type="Proteomes" id="UP000198635"/>
    </source>
</evidence>
<dbReference type="EMBL" id="FORX01000002">
    <property type="protein sequence ID" value="SFJ21480.1"/>
    <property type="molecule type" value="Genomic_DNA"/>
</dbReference>
<sequence>MQILLILSSADPEIKWNTVRFGNFLLTEGEDVTLFLNGPAVDLYAGDSETFPIAEQAKLFDLSEGVLVA</sequence>
<name>A0A1I3PJD6_9BACT</name>
<protein>
    <submittedName>
        <fullName evidence="1">Uncharacterized protein involved in oxidation of intracellular sulfur</fullName>
    </submittedName>
</protein>
<dbReference type="STRING" id="52560.SAMN04488082_10216"/>
<gene>
    <name evidence="1" type="ORF">SAMN04488082_10216</name>
</gene>
<dbReference type="InterPro" id="IPR027396">
    <property type="entry name" value="DsrEFH-like"/>
</dbReference>